<keyword evidence="3" id="KW-1185">Reference proteome</keyword>
<sequence>MINYKKPKFWVALVSIIFLIVVAIVLVSNSNKSIDNTSLNIADFYGEYTFDEVVYMPKSSAISEEQYQNDLKALTETFTGVEFSIEEGYFYETSGTFGENPSEGFEFITIKDYGDKYYDDLARENLENFEGLSSIFDYDDIKKELGVNEIKHYTMYVEDGVLSNPMFYITKDNIFVAMETISFGETEDDLKGYTHYLLKLKEN</sequence>
<proteinExistence type="predicted"/>
<accession>A0A1T5JT53</accession>
<gene>
    <name evidence="2" type="ORF">SAMN02194393_01311</name>
</gene>
<keyword evidence="1" id="KW-0472">Membrane</keyword>
<keyword evidence="1" id="KW-0812">Transmembrane</keyword>
<dbReference type="AlphaFoldDB" id="A0A1T5JT53"/>
<dbReference type="EMBL" id="FUZT01000003">
    <property type="protein sequence ID" value="SKC54535.1"/>
    <property type="molecule type" value="Genomic_DNA"/>
</dbReference>
<name>A0A1T5JT53_9FIRM</name>
<evidence type="ECO:0000256" key="1">
    <source>
        <dbReference type="SAM" id="Phobius"/>
    </source>
</evidence>
<dbReference type="RefSeq" id="WP_079490291.1">
    <property type="nucleotide sequence ID" value="NZ_FUZT01000003.1"/>
</dbReference>
<dbReference type="OrthoDB" id="1951166at2"/>
<evidence type="ECO:0000313" key="3">
    <source>
        <dbReference type="Proteomes" id="UP000190285"/>
    </source>
</evidence>
<protein>
    <submittedName>
        <fullName evidence="2">Uncharacterized protein</fullName>
    </submittedName>
</protein>
<evidence type="ECO:0000313" key="2">
    <source>
        <dbReference type="EMBL" id="SKC54535.1"/>
    </source>
</evidence>
<reference evidence="3" key="1">
    <citation type="submission" date="2017-02" db="EMBL/GenBank/DDBJ databases">
        <authorList>
            <person name="Varghese N."/>
            <person name="Submissions S."/>
        </authorList>
    </citation>
    <scope>NUCLEOTIDE SEQUENCE [LARGE SCALE GENOMIC DNA]</scope>
    <source>
        <strain evidence="3">M1</strain>
    </source>
</reference>
<dbReference type="Proteomes" id="UP000190285">
    <property type="component" value="Unassembled WGS sequence"/>
</dbReference>
<organism evidence="2 3">
    <name type="scientific">Maledivibacter halophilus</name>
    <dbReference type="NCBI Taxonomy" id="36842"/>
    <lineage>
        <taxon>Bacteria</taxon>
        <taxon>Bacillati</taxon>
        <taxon>Bacillota</taxon>
        <taxon>Clostridia</taxon>
        <taxon>Peptostreptococcales</taxon>
        <taxon>Caminicellaceae</taxon>
        <taxon>Maledivibacter</taxon>
    </lineage>
</organism>
<feature type="transmembrane region" description="Helical" evidence="1">
    <location>
        <begin position="9"/>
        <end position="28"/>
    </location>
</feature>
<keyword evidence="1" id="KW-1133">Transmembrane helix</keyword>